<dbReference type="InterPro" id="IPR036291">
    <property type="entry name" value="NAD(P)-bd_dom_sf"/>
</dbReference>
<proteinExistence type="predicted"/>
<dbReference type="GO" id="GO:0042602">
    <property type="term" value="F:riboflavin reductase (NADPH) activity"/>
    <property type="evidence" value="ECO:0007669"/>
    <property type="project" value="TreeGrafter"/>
</dbReference>
<dbReference type="PANTHER" id="PTHR43355">
    <property type="entry name" value="FLAVIN REDUCTASE (NADPH)"/>
    <property type="match status" value="1"/>
</dbReference>
<feature type="domain" description="NAD(P)-binding" evidence="1">
    <location>
        <begin position="8"/>
        <end position="211"/>
    </location>
</feature>
<organism evidence="2 3">
    <name type="scientific">Planobispora takensis</name>
    <dbReference type="NCBI Taxonomy" id="1367882"/>
    <lineage>
        <taxon>Bacteria</taxon>
        <taxon>Bacillati</taxon>
        <taxon>Actinomycetota</taxon>
        <taxon>Actinomycetes</taxon>
        <taxon>Streptosporangiales</taxon>
        <taxon>Streptosporangiaceae</taxon>
        <taxon>Planobispora</taxon>
    </lineage>
</organism>
<gene>
    <name evidence="2" type="ORF">Pta02_71960</name>
</gene>
<dbReference type="GO" id="GO:0004074">
    <property type="term" value="F:biliverdin reductase [NAD(P)H] activity"/>
    <property type="evidence" value="ECO:0007669"/>
    <property type="project" value="TreeGrafter"/>
</dbReference>
<dbReference type="RefSeq" id="WP_203879419.1">
    <property type="nucleotide sequence ID" value="NZ_BOOK01000063.1"/>
</dbReference>
<evidence type="ECO:0000313" key="2">
    <source>
        <dbReference type="EMBL" id="GII05188.1"/>
    </source>
</evidence>
<dbReference type="SUPFAM" id="SSF51735">
    <property type="entry name" value="NAD(P)-binding Rossmann-fold domains"/>
    <property type="match status" value="1"/>
</dbReference>
<keyword evidence="3" id="KW-1185">Reference proteome</keyword>
<dbReference type="Pfam" id="PF13460">
    <property type="entry name" value="NAD_binding_10"/>
    <property type="match status" value="1"/>
</dbReference>
<sequence>MKLAIFAATGGIGRQLLDQAVAAGHDVTAVVRNPRKLPFTRARVVAVDLEAADPRALRTALEGADAVLSGLGPRARSEAGVAERGTRAVVSAMQANEVRRLVVVSAAPIGTVPSPGRPRPPRHDPGDGFLVRTLAYPLVKAILREHYADLARMEDLLRDSGLDWTVVRPPRLTDRPLTGAYRTAYGRNLRRGLFVSRADVAHCMLHALDRPETIKQTIGIAD</sequence>
<dbReference type="InterPro" id="IPR051606">
    <property type="entry name" value="Polyketide_Oxido-like"/>
</dbReference>
<dbReference type="Gene3D" id="3.40.50.720">
    <property type="entry name" value="NAD(P)-binding Rossmann-like Domain"/>
    <property type="match status" value="1"/>
</dbReference>
<name>A0A8J3T3T4_9ACTN</name>
<dbReference type="PANTHER" id="PTHR43355:SF2">
    <property type="entry name" value="FLAVIN REDUCTASE (NADPH)"/>
    <property type="match status" value="1"/>
</dbReference>
<dbReference type="Proteomes" id="UP000634476">
    <property type="component" value="Unassembled WGS sequence"/>
</dbReference>
<accession>A0A8J3T3T4</accession>
<evidence type="ECO:0000313" key="3">
    <source>
        <dbReference type="Proteomes" id="UP000634476"/>
    </source>
</evidence>
<protein>
    <submittedName>
        <fullName evidence="2">NADH-flavin reductase</fullName>
    </submittedName>
</protein>
<evidence type="ECO:0000259" key="1">
    <source>
        <dbReference type="Pfam" id="PF13460"/>
    </source>
</evidence>
<dbReference type="InterPro" id="IPR016040">
    <property type="entry name" value="NAD(P)-bd_dom"/>
</dbReference>
<dbReference type="AlphaFoldDB" id="A0A8J3T3T4"/>
<dbReference type="EMBL" id="BOOK01000063">
    <property type="protein sequence ID" value="GII05188.1"/>
    <property type="molecule type" value="Genomic_DNA"/>
</dbReference>
<reference evidence="2" key="1">
    <citation type="submission" date="2021-01" db="EMBL/GenBank/DDBJ databases">
        <title>Whole genome shotgun sequence of Planobispora takensis NBRC 109077.</title>
        <authorList>
            <person name="Komaki H."/>
            <person name="Tamura T."/>
        </authorList>
    </citation>
    <scope>NUCLEOTIDE SEQUENCE</scope>
    <source>
        <strain evidence="2">NBRC 109077</strain>
    </source>
</reference>
<comment type="caution">
    <text evidence="2">The sequence shown here is derived from an EMBL/GenBank/DDBJ whole genome shotgun (WGS) entry which is preliminary data.</text>
</comment>